<dbReference type="KEGG" id="noc:Noc_0921"/>
<name>Q3JCL3_NITOC</name>
<evidence type="ECO:0000313" key="2">
    <source>
        <dbReference type="EMBL" id="ABA57433.1"/>
    </source>
</evidence>
<evidence type="ECO:0000256" key="1">
    <source>
        <dbReference type="SAM" id="Phobius"/>
    </source>
</evidence>
<reference evidence="3" key="1">
    <citation type="journal article" date="2006" name="Appl. Environ. Microbiol.">
        <title>Complete genome sequence of the marine, chemolithoautotrophic, ammonia-oxidizing bacterium Nitrosococcus oceani ATCC 19707.</title>
        <authorList>
            <person name="Klotz M.G."/>
            <person name="Arp D.J."/>
            <person name="Chain P.S.G."/>
            <person name="El-Sheikh A.F."/>
            <person name="Hauser L.J."/>
            <person name="Hommes N.G."/>
            <person name="Larimer F.W."/>
            <person name="Malfatti S.A."/>
            <person name="Norton J.M."/>
            <person name="Poret-Peterson A.T."/>
            <person name="Vergez L.M."/>
            <person name="Ward B.B."/>
        </authorList>
    </citation>
    <scope>NUCLEOTIDE SEQUENCE [LARGE SCALE GENOMIC DNA]</scope>
    <source>
        <strain evidence="3">ATCC 19707 / BCRC 17464 / NCIMB 11848 / C-107</strain>
    </source>
</reference>
<sequence length="141" mass="15623">MILVLYSCPVQNLSIPKLRFPTRRNIMAEFESAVKKPINNERGFFEKLANGDFGLAKTYWVYGVLVGMVVNLLSNFIPSIGGFVIFIIAYTAYEIPVLMGTWKAANKYRGRKFWAVLAKTAVVLGVIMLVAGLLSIISSLG</sequence>
<feature type="transmembrane region" description="Helical" evidence="1">
    <location>
        <begin position="59"/>
        <end position="92"/>
    </location>
</feature>
<accession>Q3JCL3</accession>
<dbReference type="eggNOG" id="ENOG5033ADR">
    <property type="taxonomic scope" value="Bacteria"/>
</dbReference>
<proteinExistence type="predicted"/>
<dbReference type="AlphaFoldDB" id="Q3JCL3"/>
<evidence type="ECO:0000313" key="3">
    <source>
        <dbReference type="Proteomes" id="UP000006838"/>
    </source>
</evidence>
<protein>
    <submittedName>
        <fullName evidence="2">Uncharacterized protein</fullName>
    </submittedName>
</protein>
<gene>
    <name evidence="2" type="ordered locus">Noc_0921</name>
</gene>
<dbReference type="InParanoid" id="Q3JCL3"/>
<keyword evidence="1" id="KW-0812">Transmembrane</keyword>
<dbReference type="HOGENOM" id="CLU_169635_0_0_6"/>
<dbReference type="EMBL" id="CP000127">
    <property type="protein sequence ID" value="ABA57433.1"/>
    <property type="molecule type" value="Genomic_DNA"/>
</dbReference>
<organism evidence="2 3">
    <name type="scientific">Nitrosococcus oceani (strain ATCC 19707 / BCRC 17464 / JCM 30415 / NCIMB 11848 / C-107)</name>
    <dbReference type="NCBI Taxonomy" id="323261"/>
    <lineage>
        <taxon>Bacteria</taxon>
        <taxon>Pseudomonadati</taxon>
        <taxon>Pseudomonadota</taxon>
        <taxon>Gammaproteobacteria</taxon>
        <taxon>Chromatiales</taxon>
        <taxon>Chromatiaceae</taxon>
        <taxon>Nitrosococcus</taxon>
    </lineage>
</organism>
<dbReference type="STRING" id="323261.Noc_0921"/>
<keyword evidence="3" id="KW-1185">Reference proteome</keyword>
<keyword evidence="1" id="KW-1133">Transmembrane helix</keyword>
<feature type="transmembrane region" description="Helical" evidence="1">
    <location>
        <begin position="113"/>
        <end position="137"/>
    </location>
</feature>
<keyword evidence="1" id="KW-0472">Membrane</keyword>
<dbReference type="Proteomes" id="UP000006838">
    <property type="component" value="Chromosome"/>
</dbReference>